<gene>
    <name evidence="1" type="ORF">BDV23DRAFT_179057</name>
</gene>
<dbReference type="AlphaFoldDB" id="A0A5N7CMH0"/>
<protein>
    <submittedName>
        <fullName evidence="1">Uncharacterized protein</fullName>
    </submittedName>
</protein>
<organism evidence="1">
    <name type="scientific">Petromyces alliaceus</name>
    <name type="common">Aspergillus alliaceus</name>
    <dbReference type="NCBI Taxonomy" id="209559"/>
    <lineage>
        <taxon>Eukaryota</taxon>
        <taxon>Fungi</taxon>
        <taxon>Dikarya</taxon>
        <taxon>Ascomycota</taxon>
        <taxon>Pezizomycotina</taxon>
        <taxon>Eurotiomycetes</taxon>
        <taxon>Eurotiomycetidae</taxon>
        <taxon>Eurotiales</taxon>
        <taxon>Aspergillaceae</taxon>
        <taxon>Aspergillus</taxon>
        <taxon>Aspergillus subgen. Circumdati</taxon>
    </lineage>
</organism>
<accession>A0A5N7CMH0</accession>
<sequence>MSTSKVKPSTAANYVYGRTYFSDAYIADTLNHAGIANYVSHATTLSCYGLAPMSEHAEIVVPDNLLSQAYDALRRARFKRCDDKDKCLEKCSKGSRPKPSLHLHFRKGEGRVDLFKHSTHFKFMPEPTVRQPEDGDRNYMLLSDNRLPALDDYPFAPLITSLPQFESPADRTCGRRLPFFGPVQIPKVDRSVSAWAYEFYQVAKNLAKIEASLRRCKDEGVKRSLEKKHDAGMNDAWCWFVYINSIAWLYRHHQNESIKGYPLSWNQLLRDVDQRLVPWLDNWTRDYLMRGEDDNERFKRCLEDTKSLAWEQRVHRPS</sequence>
<reference evidence="1" key="1">
    <citation type="submission" date="2019-04" db="EMBL/GenBank/DDBJ databases">
        <title>Friends and foes A comparative genomics studyof 23 Aspergillus species from section Flavi.</title>
        <authorList>
            <consortium name="DOE Joint Genome Institute"/>
            <person name="Kjaerbolling I."/>
            <person name="Vesth T."/>
            <person name="Frisvad J.C."/>
            <person name="Nybo J.L."/>
            <person name="Theobald S."/>
            <person name="Kildgaard S."/>
            <person name="Isbrandt T."/>
            <person name="Kuo A."/>
            <person name="Sato A."/>
            <person name="Lyhne E.K."/>
            <person name="Kogle M.E."/>
            <person name="Wiebenga A."/>
            <person name="Kun R.S."/>
            <person name="Lubbers R.J."/>
            <person name="Makela M.R."/>
            <person name="Barry K."/>
            <person name="Chovatia M."/>
            <person name="Clum A."/>
            <person name="Daum C."/>
            <person name="Haridas S."/>
            <person name="He G."/>
            <person name="LaButti K."/>
            <person name="Lipzen A."/>
            <person name="Mondo S."/>
            <person name="Riley R."/>
            <person name="Salamov A."/>
            <person name="Simmons B.A."/>
            <person name="Magnuson J.K."/>
            <person name="Henrissat B."/>
            <person name="Mortensen U.H."/>
            <person name="Larsen T.O."/>
            <person name="Devries R.P."/>
            <person name="Grigoriev I.V."/>
            <person name="Machida M."/>
            <person name="Baker S.E."/>
            <person name="Andersen M.R."/>
        </authorList>
    </citation>
    <scope>NUCLEOTIDE SEQUENCE [LARGE SCALE GENOMIC DNA]</scope>
    <source>
        <strain evidence="1">IBT 14317</strain>
    </source>
</reference>
<name>A0A5N7CMH0_PETAA</name>
<dbReference type="Proteomes" id="UP000326877">
    <property type="component" value="Unassembled WGS sequence"/>
</dbReference>
<dbReference type="OrthoDB" id="4499271at2759"/>
<evidence type="ECO:0000313" key="1">
    <source>
        <dbReference type="EMBL" id="KAE8395069.1"/>
    </source>
</evidence>
<dbReference type="EMBL" id="ML735220">
    <property type="protein sequence ID" value="KAE8395069.1"/>
    <property type="molecule type" value="Genomic_DNA"/>
</dbReference>
<proteinExistence type="predicted"/>